<keyword evidence="2" id="KW-1185">Reference proteome</keyword>
<name>A0A699ZRG5_HAELA</name>
<dbReference type="EMBL" id="BLLF01001813">
    <property type="protein sequence ID" value="GFH21364.1"/>
    <property type="molecule type" value="Genomic_DNA"/>
</dbReference>
<feature type="non-terminal residue" evidence="1">
    <location>
        <position position="53"/>
    </location>
</feature>
<comment type="caution">
    <text evidence="1">The sequence shown here is derived from an EMBL/GenBank/DDBJ whole genome shotgun (WGS) entry which is preliminary data.</text>
</comment>
<gene>
    <name evidence="1" type="ORF">HaLaN_18653</name>
</gene>
<proteinExistence type="predicted"/>
<dbReference type="Proteomes" id="UP000485058">
    <property type="component" value="Unassembled WGS sequence"/>
</dbReference>
<protein>
    <submittedName>
        <fullName evidence="1">Uncharacterized protein</fullName>
    </submittedName>
</protein>
<reference evidence="1 2" key="1">
    <citation type="submission" date="2020-02" db="EMBL/GenBank/DDBJ databases">
        <title>Draft genome sequence of Haematococcus lacustris strain NIES-144.</title>
        <authorList>
            <person name="Morimoto D."/>
            <person name="Nakagawa S."/>
            <person name="Yoshida T."/>
            <person name="Sawayama S."/>
        </authorList>
    </citation>
    <scope>NUCLEOTIDE SEQUENCE [LARGE SCALE GENOMIC DNA]</scope>
    <source>
        <strain evidence="1 2">NIES-144</strain>
    </source>
</reference>
<sequence>MESFQILSFKSKEGPGVACQLAVCLSNNSVDVLDAAAGYASVTKLEMAGHRSD</sequence>
<evidence type="ECO:0000313" key="2">
    <source>
        <dbReference type="Proteomes" id="UP000485058"/>
    </source>
</evidence>
<feature type="non-terminal residue" evidence="1">
    <location>
        <position position="1"/>
    </location>
</feature>
<organism evidence="1 2">
    <name type="scientific">Haematococcus lacustris</name>
    <name type="common">Green alga</name>
    <name type="synonym">Haematococcus pluvialis</name>
    <dbReference type="NCBI Taxonomy" id="44745"/>
    <lineage>
        <taxon>Eukaryota</taxon>
        <taxon>Viridiplantae</taxon>
        <taxon>Chlorophyta</taxon>
        <taxon>core chlorophytes</taxon>
        <taxon>Chlorophyceae</taxon>
        <taxon>CS clade</taxon>
        <taxon>Chlamydomonadales</taxon>
        <taxon>Haematococcaceae</taxon>
        <taxon>Haematococcus</taxon>
    </lineage>
</organism>
<dbReference type="AlphaFoldDB" id="A0A699ZRG5"/>
<evidence type="ECO:0000313" key="1">
    <source>
        <dbReference type="EMBL" id="GFH21364.1"/>
    </source>
</evidence>
<accession>A0A699ZRG5</accession>